<feature type="compositionally biased region" description="Polar residues" evidence="2">
    <location>
        <begin position="635"/>
        <end position="648"/>
    </location>
</feature>
<organism evidence="4 5">
    <name type="scientific">Diceros bicornis minor</name>
    <name type="common">South-central black rhinoceros</name>
    <dbReference type="NCBI Taxonomy" id="77932"/>
    <lineage>
        <taxon>Eukaryota</taxon>
        <taxon>Metazoa</taxon>
        <taxon>Chordata</taxon>
        <taxon>Craniata</taxon>
        <taxon>Vertebrata</taxon>
        <taxon>Euteleostomi</taxon>
        <taxon>Mammalia</taxon>
        <taxon>Eutheria</taxon>
        <taxon>Laurasiatheria</taxon>
        <taxon>Perissodactyla</taxon>
        <taxon>Rhinocerotidae</taxon>
        <taxon>Diceros</taxon>
    </lineage>
</organism>
<evidence type="ECO:0000259" key="3">
    <source>
        <dbReference type="Pfam" id="PF14650"/>
    </source>
</evidence>
<sequence>KWGNVKAQYALGTPTSARPARVPYVCSGSGCSFVPPVSHSSWAGIRISSAFLTVMSRPLLRASVTESSFTLSCAFSADPLGDLIPAPLPEPSSPTPPFILSHNPMTPLADFLSPSQLGHSMPPEPFPHSYSKFPGDHSPPQPLTSFPSHHMTLSRPCSPTRGHSVSAYHLLSSPHPFPRYQPLTRFVPDNDLFWRAHLQIALVGCPLVSQQSETLTIQAYQLQNSLVRLMPRTCSSPHYHTLIFKTCLWEDSATMHSVASSHSFFGLNIQVLLARQIKKGVAFQILEKKEKEEGLFSKQMWSESQETSSGNSLQPLDIQDTTAPKTGWNIKGKPEQLRICQQLLYVKLFWSLPSLHCESPVATLLVSSSSSPLESSFVLFNGACNASAAKMWDQESLQLPHSHPLPLPNVQPQAHLQSPLLILPCSSPSQIKDREVSFHRSQNELDSHILTENQHLEWHVLQKQQEKAICPQAPSLPWVSQSSHAYVPVSILPGHFHIAKRQTCLKASELQGQSSEDLAETELSLPGSFHERTPTKFHLRKDKRRNLGYSLENSPEDSPQRVSECYLVKEMIQGQRMVEKKLECFFVSNGCREIFNKAEELCALKSQSFLRDSKLSDLKKQPLSELKFQLESGEHSQAQDTSLISESLPSKHEPEALELSQQKQELQAQVEADKGHPSNYGALSDPQQGEWASTKSRSQD</sequence>
<evidence type="ECO:0000313" key="4">
    <source>
        <dbReference type="EMBL" id="KAF5912676.1"/>
    </source>
</evidence>
<dbReference type="Pfam" id="PF14650">
    <property type="entry name" value="FAM75"/>
    <property type="match status" value="2"/>
</dbReference>
<comment type="caution">
    <text evidence="4">The sequence shown here is derived from an EMBL/GenBank/DDBJ whole genome shotgun (WGS) entry which is preliminary data.</text>
</comment>
<comment type="similarity">
    <text evidence="1">Belongs to the SPATA31 family.</text>
</comment>
<feature type="non-terminal residue" evidence="4">
    <location>
        <position position="700"/>
    </location>
</feature>
<dbReference type="AlphaFoldDB" id="A0A7J7EB91"/>
<gene>
    <name evidence="4" type="ORF">HPG69_007665</name>
</gene>
<name>A0A7J7EB91_DICBM</name>
<dbReference type="PANTHER" id="PTHR21859:SF51">
    <property type="entry name" value="RIKEN CDNA 1700014D04 GENE"/>
    <property type="match status" value="1"/>
</dbReference>
<evidence type="ECO:0000313" key="5">
    <source>
        <dbReference type="Proteomes" id="UP000551758"/>
    </source>
</evidence>
<reference evidence="4 5" key="1">
    <citation type="journal article" date="2020" name="Mol. Biol. Evol.">
        <title>Interspecific Gene Flow and the Evolution of Specialization in Black and White Rhinoceros.</title>
        <authorList>
            <person name="Moodley Y."/>
            <person name="Westbury M.V."/>
            <person name="Russo I.M."/>
            <person name="Gopalakrishnan S."/>
            <person name="Rakotoarivelo A."/>
            <person name="Olsen R.A."/>
            <person name="Prost S."/>
            <person name="Tunstall T."/>
            <person name="Ryder O.A."/>
            <person name="Dalen L."/>
            <person name="Bruford M.W."/>
        </authorList>
    </citation>
    <scope>NUCLEOTIDE SEQUENCE [LARGE SCALE GENOMIC DNA]</scope>
    <source>
        <strain evidence="4">SBR-YM</strain>
        <tissue evidence="4">Skin</tissue>
    </source>
</reference>
<dbReference type="PANTHER" id="PTHR21859">
    <property type="entry name" value="ACROSOME-SPECIFIC PROTEIN"/>
    <property type="match status" value="1"/>
</dbReference>
<evidence type="ECO:0000256" key="1">
    <source>
        <dbReference type="ARBA" id="ARBA00035009"/>
    </source>
</evidence>
<proteinExistence type="inferred from homology"/>
<protein>
    <recommendedName>
        <fullName evidence="3">SPATA31 domain-containing protein</fullName>
    </recommendedName>
</protein>
<keyword evidence="5" id="KW-1185">Reference proteome</keyword>
<evidence type="ECO:0000256" key="2">
    <source>
        <dbReference type="SAM" id="MobiDB-lite"/>
    </source>
</evidence>
<feature type="compositionally biased region" description="Polar residues" evidence="2">
    <location>
        <begin position="685"/>
        <end position="700"/>
    </location>
</feature>
<feature type="region of interest" description="Disordered" evidence="2">
    <location>
        <begin position="630"/>
        <end position="700"/>
    </location>
</feature>
<dbReference type="Proteomes" id="UP000551758">
    <property type="component" value="Unassembled WGS sequence"/>
</dbReference>
<feature type="non-terminal residue" evidence="4">
    <location>
        <position position="1"/>
    </location>
</feature>
<dbReference type="InterPro" id="IPR039509">
    <property type="entry name" value="SPATA31"/>
</dbReference>
<feature type="domain" description="SPATA31" evidence="3">
    <location>
        <begin position="345"/>
        <end position="499"/>
    </location>
</feature>
<feature type="domain" description="SPATA31" evidence="3">
    <location>
        <begin position="501"/>
        <end position="571"/>
    </location>
</feature>
<dbReference type="EMBL" id="JACDTQ010003801">
    <property type="protein sequence ID" value="KAF5912676.1"/>
    <property type="molecule type" value="Genomic_DNA"/>
</dbReference>
<accession>A0A7J7EB91</accession>